<evidence type="ECO:0000313" key="1">
    <source>
        <dbReference type="EMBL" id="MDH0562188.1"/>
    </source>
</evidence>
<dbReference type="AlphaFoldDB" id="A0AA42I449"/>
<protein>
    <recommendedName>
        <fullName evidence="3">VRR-NUC domain-containing protein</fullName>
    </recommendedName>
</protein>
<dbReference type="InterPro" id="IPR011856">
    <property type="entry name" value="tRNA_endonuc-like_dom_sf"/>
</dbReference>
<proteinExistence type="predicted"/>
<gene>
    <name evidence="1" type="ORF">N7644_00650</name>
</gene>
<comment type="caution">
    <text evidence="1">The sequence shown here is derived from an EMBL/GenBank/DDBJ whole genome shotgun (WGS) entry which is preliminary data.</text>
</comment>
<organism evidence="1 2">
    <name type="scientific">Acinetobacter courvalinii</name>
    <dbReference type="NCBI Taxonomy" id="280147"/>
    <lineage>
        <taxon>Bacteria</taxon>
        <taxon>Pseudomonadati</taxon>
        <taxon>Pseudomonadota</taxon>
        <taxon>Gammaproteobacteria</taxon>
        <taxon>Moraxellales</taxon>
        <taxon>Moraxellaceae</taxon>
        <taxon>Acinetobacter</taxon>
    </lineage>
</organism>
<name>A0AA42I449_9GAMM</name>
<evidence type="ECO:0008006" key="3">
    <source>
        <dbReference type="Google" id="ProtNLM"/>
    </source>
</evidence>
<sequence length="94" mass="10464">MRRAAKIDANQTEIVKALRQVGASVQSLASTGKGCPDLLVGFRGVNWLLEIKDGRKVKSARKLTPDQIEWHESWCGQVHVIENIDQAIKLISKN</sequence>
<accession>A0AA42I449</accession>
<dbReference type="EMBL" id="JAOEEO010000001">
    <property type="protein sequence ID" value="MDH0562188.1"/>
    <property type="molecule type" value="Genomic_DNA"/>
</dbReference>
<dbReference type="GO" id="GO:0003676">
    <property type="term" value="F:nucleic acid binding"/>
    <property type="evidence" value="ECO:0007669"/>
    <property type="project" value="InterPro"/>
</dbReference>
<reference evidence="1" key="1">
    <citation type="submission" date="2022-09" db="EMBL/GenBank/DDBJ databases">
        <title>Intensive care unit water sources are persistently colonized with multi-drug resistant bacteria and are the site of extensive horizontal gene transfer of antibiotic resistance genes.</title>
        <authorList>
            <person name="Diorio-Toth L."/>
        </authorList>
    </citation>
    <scope>NUCLEOTIDE SEQUENCE</scope>
    <source>
        <strain evidence="1">GD04005</strain>
    </source>
</reference>
<dbReference type="Proteomes" id="UP001159329">
    <property type="component" value="Unassembled WGS sequence"/>
</dbReference>
<evidence type="ECO:0000313" key="2">
    <source>
        <dbReference type="Proteomes" id="UP001159329"/>
    </source>
</evidence>
<dbReference type="Gene3D" id="3.40.1350.10">
    <property type="match status" value="1"/>
</dbReference>
<dbReference type="RefSeq" id="WP_279694073.1">
    <property type="nucleotide sequence ID" value="NZ_JAOEEO010000001.1"/>
</dbReference>